<evidence type="ECO:0000313" key="6">
    <source>
        <dbReference type="EMBL" id="KAJ6724012.1"/>
    </source>
</evidence>
<evidence type="ECO:0000313" key="7">
    <source>
        <dbReference type="Proteomes" id="UP001151752"/>
    </source>
</evidence>
<sequence length="445" mass="47697">MIARLKRIAWFPGFAAGYTSNGYADAISNIVPVPGVYIAEGAGNFTASFVAAQAAYTGNAYGTDSTYIVPDGHVEAAYGTEAVVGTGSTINNAAVAENASFVSPQAAGYDSAVDGNTSTEAGVVLSDENGNAGEVVGGADAVQQFVDGSVPEMSAEEDRLWSIVKANSLDFDAWIALLDETEKVAGDKILKDPKKCMMLFWLNFLCVMDIGISMQIMKHALVLWTKLWRDHYKALIHLETFLPQPKQIDYLDSLVDNFILTSSDSVNTASAAEREELSCIFLELLGIFGDAQSIKKAADRHAKFFLPHSSKSELKKHHAEDYLSSDRAKIAKPYSDATSPPQSLMGAYTSAQNQWTAGYGLQPQAWPPATQVQTQQWTPGFNQQVAYGGYGGSYTSPQVPTSVAQGAVYGAYPPTYPAQAFPQQSYAQPVAALTPAQQPASVPQP</sequence>
<dbReference type="Proteomes" id="UP001151752">
    <property type="component" value="Chromosome 14"/>
</dbReference>
<reference evidence="6" key="1">
    <citation type="submission" date="2022-11" db="EMBL/GenBank/DDBJ databases">
        <authorList>
            <person name="Hyden B.L."/>
            <person name="Feng K."/>
            <person name="Yates T."/>
            <person name="Jawdy S."/>
            <person name="Smart L.B."/>
            <person name="Muchero W."/>
        </authorList>
    </citation>
    <scope>NUCLEOTIDE SEQUENCE</scope>
    <source>
        <tissue evidence="6">Shoot tip</tissue>
    </source>
</reference>
<keyword evidence="2" id="KW-0507">mRNA processing</keyword>
<reference evidence="6" key="2">
    <citation type="journal article" date="2023" name="Int. J. Mol. Sci.">
        <title>De Novo Assembly and Annotation of 11 Diverse Shrub Willow (Salix) Genomes Reveals Novel Gene Organization in Sex-Linked Regions.</title>
        <authorList>
            <person name="Hyden B."/>
            <person name="Feng K."/>
            <person name="Yates T.B."/>
            <person name="Jawdy S."/>
            <person name="Cereghino C."/>
            <person name="Smart L.B."/>
            <person name="Muchero W."/>
        </authorList>
    </citation>
    <scope>NUCLEOTIDE SEQUENCE</scope>
    <source>
        <tissue evidence="6">Shoot tip</tissue>
    </source>
</reference>
<dbReference type="GO" id="GO:0000243">
    <property type="term" value="C:commitment complex"/>
    <property type="evidence" value="ECO:0007669"/>
    <property type="project" value="TreeGrafter"/>
</dbReference>
<comment type="subcellular location">
    <subcellularLocation>
        <location evidence="1">Nucleus</location>
    </subcellularLocation>
</comment>
<gene>
    <name evidence="6" type="ORF">OIU74_008385</name>
</gene>
<evidence type="ECO:0000256" key="5">
    <source>
        <dbReference type="ARBA" id="ARBA00023242"/>
    </source>
</evidence>
<dbReference type="PANTHER" id="PTHR17204">
    <property type="entry name" value="PRE-MRNA PROCESSING PROTEIN PRP39-RELATED"/>
    <property type="match status" value="1"/>
</dbReference>
<keyword evidence="5" id="KW-0539">Nucleus</keyword>
<evidence type="ECO:0000256" key="1">
    <source>
        <dbReference type="ARBA" id="ARBA00004123"/>
    </source>
</evidence>
<keyword evidence="3" id="KW-0677">Repeat</keyword>
<dbReference type="AlphaFoldDB" id="A0A9Q0U5Y2"/>
<keyword evidence="4" id="KW-0508">mRNA splicing</keyword>
<dbReference type="GO" id="GO:0005685">
    <property type="term" value="C:U1 snRNP"/>
    <property type="evidence" value="ECO:0007669"/>
    <property type="project" value="TreeGrafter"/>
</dbReference>
<comment type="caution">
    <text evidence="6">The sequence shown here is derived from an EMBL/GenBank/DDBJ whole genome shotgun (WGS) entry which is preliminary data.</text>
</comment>
<keyword evidence="7" id="KW-1185">Reference proteome</keyword>
<dbReference type="GO" id="GO:0030627">
    <property type="term" value="F:pre-mRNA 5'-splice site binding"/>
    <property type="evidence" value="ECO:0007669"/>
    <property type="project" value="TreeGrafter"/>
</dbReference>
<evidence type="ECO:0000256" key="4">
    <source>
        <dbReference type="ARBA" id="ARBA00023187"/>
    </source>
</evidence>
<dbReference type="EMBL" id="JAPFFM010000013">
    <property type="protein sequence ID" value="KAJ6724012.1"/>
    <property type="molecule type" value="Genomic_DNA"/>
</dbReference>
<evidence type="ECO:0000256" key="2">
    <source>
        <dbReference type="ARBA" id="ARBA00022664"/>
    </source>
</evidence>
<accession>A0A9Q0U5Y2</accession>
<protein>
    <submittedName>
        <fullName evidence="6">PRE-MRNA PROCESSING PROTEIN PRP39-RELATED</fullName>
    </submittedName>
</protein>
<dbReference type="PANTHER" id="PTHR17204:SF5">
    <property type="entry name" value="PRE-MRNA-PROCESSING FACTOR 39"/>
    <property type="match status" value="1"/>
</dbReference>
<proteinExistence type="predicted"/>
<organism evidence="6 7">
    <name type="scientific">Salix koriyanagi</name>
    <dbReference type="NCBI Taxonomy" id="2511006"/>
    <lineage>
        <taxon>Eukaryota</taxon>
        <taxon>Viridiplantae</taxon>
        <taxon>Streptophyta</taxon>
        <taxon>Embryophyta</taxon>
        <taxon>Tracheophyta</taxon>
        <taxon>Spermatophyta</taxon>
        <taxon>Magnoliopsida</taxon>
        <taxon>eudicotyledons</taxon>
        <taxon>Gunneridae</taxon>
        <taxon>Pentapetalae</taxon>
        <taxon>rosids</taxon>
        <taxon>fabids</taxon>
        <taxon>Malpighiales</taxon>
        <taxon>Salicaceae</taxon>
        <taxon>Saliceae</taxon>
        <taxon>Salix</taxon>
    </lineage>
</organism>
<name>A0A9Q0U5Y2_9ROSI</name>
<evidence type="ECO:0000256" key="3">
    <source>
        <dbReference type="ARBA" id="ARBA00022737"/>
    </source>
</evidence>
<dbReference type="GO" id="GO:0000395">
    <property type="term" value="P:mRNA 5'-splice site recognition"/>
    <property type="evidence" value="ECO:0007669"/>
    <property type="project" value="TreeGrafter"/>
</dbReference>
<dbReference type="GO" id="GO:0071004">
    <property type="term" value="C:U2-type prespliceosome"/>
    <property type="evidence" value="ECO:0007669"/>
    <property type="project" value="TreeGrafter"/>
</dbReference>